<feature type="compositionally biased region" description="Acidic residues" evidence="1">
    <location>
        <begin position="209"/>
        <end position="223"/>
    </location>
</feature>
<feature type="compositionally biased region" description="Polar residues" evidence="1">
    <location>
        <begin position="549"/>
        <end position="562"/>
    </location>
</feature>
<proteinExistence type="predicted"/>
<feature type="compositionally biased region" description="Low complexity" evidence="1">
    <location>
        <begin position="943"/>
        <end position="953"/>
    </location>
</feature>
<organism evidence="3 4">
    <name type="scientific">Rhamnella rubrinervis</name>
    <dbReference type="NCBI Taxonomy" id="2594499"/>
    <lineage>
        <taxon>Eukaryota</taxon>
        <taxon>Viridiplantae</taxon>
        <taxon>Streptophyta</taxon>
        <taxon>Embryophyta</taxon>
        <taxon>Tracheophyta</taxon>
        <taxon>Spermatophyta</taxon>
        <taxon>Magnoliopsida</taxon>
        <taxon>eudicotyledons</taxon>
        <taxon>Gunneridae</taxon>
        <taxon>Pentapetalae</taxon>
        <taxon>rosids</taxon>
        <taxon>fabids</taxon>
        <taxon>Rosales</taxon>
        <taxon>Rhamnaceae</taxon>
        <taxon>rhamnoid group</taxon>
        <taxon>Rhamneae</taxon>
        <taxon>Rhamnella</taxon>
    </lineage>
</organism>
<accession>A0A8K0E3C7</accession>
<feature type="compositionally biased region" description="Polar residues" evidence="1">
    <location>
        <begin position="1199"/>
        <end position="1219"/>
    </location>
</feature>
<keyword evidence="2" id="KW-0812">Transmembrane</keyword>
<feature type="compositionally biased region" description="Basic and acidic residues" evidence="1">
    <location>
        <begin position="158"/>
        <end position="178"/>
    </location>
</feature>
<dbReference type="PANTHER" id="PTHR33870:SF16">
    <property type="entry name" value="PROTEIN, PUTATIVE-RELATED"/>
    <property type="match status" value="1"/>
</dbReference>
<sequence length="1255" mass="139143">MGIDAEKVLVCVWRFLQFFMKTSYQCVEKQPFVSGILVSLFIVYIFFNFLVYYSPFLVFIAVLLRFFWSSGQPTIVVQDVKATEKKNDRILSNESSSSVEEEHVVHGNNDSSCLQNQRSRRRNFKDKNRQWDAQAGKENKGMVPSSTTPNDNSIHKTAVIDRNQKVDVEEKESSKEHGQSSVSGALVTDLSGEKTHKNCGGGDVLETEHLEDGEDDEEEETQEDGNNAMEWTEDDEKNLMDLGLSEIERNKRLESLISKRRARKIFKMQVEKAFHHLDSSTCQIAPLIIAKTGTLSIANNSNEIDSLQMPGSAPSVLLPTQNPFDLPYDPFEEKPNLMADSFQQEFTEAHQKEMLFCRHESFSLGPSFPFESKQEKNDKFSPLFVPEKRALEGLGYSRFRKLSDKGHHDQLVEHLMSENHNHKPYVNHPPDVIESGLDFPTQAIDSEVSKDEGNGKFITDMIDVVKDKTPKGNDNPMESMYARSEVHLEPHVIEDSNDDSGSLSLSSSSSSSGTTENIFNFSKAGIPKPREGYAARSSFACLSPKNLPSKESLNYDSSPNSNDKSRMDDRFFYNHKAPCHSSTYSIASDLQVEVSESGSPPGTVNENNSPTDTDSLTSFGEVEKNQSIGLEHKAIDDTRQEMEVVREIEDSHSLSTENLEESMQLTEKLEADQAPENTEEAFTPFNESKMEANNVDNGIAPVADTTDDIGKEDEDRDSGVEMLIQQAAVRELPKPAEETMLETHKHSDGENSEYSTDHQTMGNEDLNLPQMMLQQEIKQELPKPIEETELESNKHIEDSSENPTDQPVQPNEGNENLNLIGDSEELQILVQHEIDGEWPKSAQEVKLESNMHIEDNSNNADEHQPMDTVQSNEGIKDLNLIGYSEKQTAQEGGTTDISKAIEAEENLISVEGDKNVQSSVESEVFGSENPIVPVVQQLSVNEDVPVNSSSSPSATSGHIPEDEACHTNIDDGAPMQIQKEIIGKLPKPTEETKLESNMDIELNSDRQPLDSEQLNEAIKNLDLTEDGEKLTLQEGGITDMSNPIEDEGKLLLSQNSKEEHSFVESGGFHTNQSSDDPTASAVAAEEVPAISSSSSSPTSVLSKHIPVGEMSSASLCEMVHMDVPQSEVEAMVRSSSSDELQPDIEPSNPPENFTNEANIIAGKNELLIDDKVGIEESESNKATEGDSRTVFNPGALAGLSNSEPETHTTSIEDTDNVSGKSAEAETDPPSKLPHEEAIDKMKDPEVKEKEDMEDN</sequence>
<feature type="compositionally biased region" description="Low complexity" evidence="1">
    <location>
        <begin position="500"/>
        <end position="513"/>
    </location>
</feature>
<feature type="region of interest" description="Disordered" evidence="1">
    <location>
        <begin position="1053"/>
        <end position="1102"/>
    </location>
</feature>
<feature type="region of interest" description="Disordered" evidence="1">
    <location>
        <begin position="684"/>
        <end position="817"/>
    </location>
</feature>
<feature type="region of interest" description="Disordered" evidence="1">
    <location>
        <begin position="1128"/>
        <end position="1155"/>
    </location>
</feature>
<feature type="compositionally biased region" description="Low complexity" evidence="1">
    <location>
        <begin position="1077"/>
        <end position="1100"/>
    </location>
</feature>
<name>A0A8K0E3C7_9ROSA</name>
<feature type="transmembrane region" description="Helical" evidence="2">
    <location>
        <begin position="37"/>
        <end position="68"/>
    </location>
</feature>
<feature type="compositionally biased region" description="Polar residues" evidence="1">
    <location>
        <begin position="108"/>
        <end position="117"/>
    </location>
</feature>
<comment type="caution">
    <text evidence="3">The sequence shown here is derived from an EMBL/GenBank/DDBJ whole genome shotgun (WGS) entry which is preliminary data.</text>
</comment>
<feature type="compositionally biased region" description="Basic and acidic residues" evidence="1">
    <location>
        <begin position="1232"/>
        <end position="1255"/>
    </location>
</feature>
<feature type="region of interest" description="Disordered" evidence="1">
    <location>
        <begin position="88"/>
        <end position="232"/>
    </location>
</feature>
<evidence type="ECO:0000313" key="3">
    <source>
        <dbReference type="EMBL" id="KAF3439546.1"/>
    </source>
</evidence>
<evidence type="ECO:0000313" key="4">
    <source>
        <dbReference type="Proteomes" id="UP000796880"/>
    </source>
</evidence>
<feature type="region of interest" description="Disordered" evidence="1">
    <location>
        <begin position="493"/>
        <end position="516"/>
    </location>
</feature>
<dbReference type="AlphaFoldDB" id="A0A8K0E3C7"/>
<feature type="region of interest" description="Disordered" evidence="1">
    <location>
        <begin position="548"/>
        <end position="567"/>
    </location>
</feature>
<dbReference type="PANTHER" id="PTHR33870">
    <property type="entry name" value="CARDIOMYOPATHY-ASSOCIATED PROTEIN"/>
    <property type="match status" value="1"/>
</dbReference>
<feature type="region of interest" description="Disordered" evidence="1">
    <location>
        <begin position="1171"/>
        <end position="1255"/>
    </location>
</feature>
<feature type="compositionally biased region" description="Basic and acidic residues" evidence="1">
    <location>
        <begin position="959"/>
        <end position="969"/>
    </location>
</feature>
<keyword evidence="4" id="KW-1185">Reference proteome</keyword>
<dbReference type="Proteomes" id="UP000796880">
    <property type="component" value="Unassembled WGS sequence"/>
</dbReference>
<feature type="compositionally biased region" description="Basic and acidic residues" evidence="1">
    <location>
        <begin position="1171"/>
        <end position="1187"/>
    </location>
</feature>
<feature type="compositionally biased region" description="Basic and acidic residues" evidence="1">
    <location>
        <begin position="125"/>
        <end position="140"/>
    </location>
</feature>
<feature type="region of interest" description="Disordered" evidence="1">
    <location>
        <begin position="591"/>
        <end position="618"/>
    </location>
</feature>
<feature type="compositionally biased region" description="Polar residues" evidence="1">
    <location>
        <begin position="801"/>
        <end position="817"/>
    </location>
</feature>
<evidence type="ECO:0000256" key="2">
    <source>
        <dbReference type="SAM" id="Phobius"/>
    </source>
</evidence>
<protein>
    <submittedName>
        <fullName evidence="3">Uncharacterized protein</fullName>
    </submittedName>
</protein>
<evidence type="ECO:0000256" key="1">
    <source>
        <dbReference type="SAM" id="MobiDB-lite"/>
    </source>
</evidence>
<feature type="compositionally biased region" description="Basic and acidic residues" evidence="1">
    <location>
        <begin position="777"/>
        <end position="798"/>
    </location>
</feature>
<feature type="compositionally biased region" description="Polar residues" evidence="1">
    <location>
        <begin position="752"/>
        <end position="762"/>
    </location>
</feature>
<feature type="region of interest" description="Disordered" evidence="1">
    <location>
        <begin position="943"/>
        <end position="969"/>
    </location>
</feature>
<gene>
    <name evidence="3" type="ORF">FNV43_RR17824</name>
</gene>
<keyword evidence="2" id="KW-0472">Membrane</keyword>
<dbReference type="OrthoDB" id="1908091at2759"/>
<dbReference type="EMBL" id="VOIH02000008">
    <property type="protein sequence ID" value="KAF3439546.1"/>
    <property type="molecule type" value="Genomic_DNA"/>
</dbReference>
<feature type="compositionally biased region" description="Basic and acidic residues" evidence="1">
    <location>
        <begin position="731"/>
        <end position="749"/>
    </location>
</feature>
<keyword evidence="2" id="KW-1133">Transmembrane helix</keyword>
<feature type="compositionally biased region" description="Acidic residues" evidence="1">
    <location>
        <begin position="705"/>
        <end position="716"/>
    </location>
</feature>
<reference evidence="3" key="1">
    <citation type="submission" date="2020-03" db="EMBL/GenBank/DDBJ databases">
        <title>A high-quality chromosome-level genome assembly of a woody plant with both climbing and erect habits, Rhamnella rubrinervis.</title>
        <authorList>
            <person name="Lu Z."/>
            <person name="Yang Y."/>
            <person name="Zhu X."/>
            <person name="Sun Y."/>
        </authorList>
    </citation>
    <scope>NUCLEOTIDE SEQUENCE</scope>
    <source>
        <strain evidence="3">BYM</strain>
        <tissue evidence="3">Leaf</tissue>
    </source>
</reference>